<protein>
    <submittedName>
        <fullName evidence="7">Uncharacterized protein</fullName>
    </submittedName>
</protein>
<evidence type="ECO:0000256" key="3">
    <source>
        <dbReference type="ARBA" id="ARBA00022729"/>
    </source>
</evidence>
<feature type="domain" description="Hemicentin-1-like von Willebrand factor A" evidence="6">
    <location>
        <begin position="1"/>
        <end position="124"/>
    </location>
</feature>
<proteinExistence type="predicted"/>
<accession>A0ABV0X5C2</accession>
<comment type="caution">
    <text evidence="7">The sequence shown here is derived from an EMBL/GenBank/DDBJ whole genome shotgun (WGS) entry which is preliminary data.</text>
</comment>
<evidence type="ECO:0000256" key="4">
    <source>
        <dbReference type="ARBA" id="ARBA00023180"/>
    </source>
</evidence>
<evidence type="ECO:0000256" key="1">
    <source>
        <dbReference type="ARBA" id="ARBA00004613"/>
    </source>
</evidence>
<reference evidence="7 8" key="1">
    <citation type="submission" date="2021-06" db="EMBL/GenBank/DDBJ databases">
        <authorList>
            <person name="Palmer J.M."/>
        </authorList>
    </citation>
    <scope>NUCLEOTIDE SEQUENCE [LARGE SCALE GENOMIC DNA]</scope>
    <source>
        <strain evidence="7 8">XR_2019</strain>
        <tissue evidence="7">Muscle</tissue>
    </source>
</reference>
<name>A0ABV0X5C2_9TELE</name>
<feature type="non-terminal residue" evidence="7">
    <location>
        <position position="1"/>
    </location>
</feature>
<evidence type="ECO:0000259" key="5">
    <source>
        <dbReference type="Pfam" id="PF23560"/>
    </source>
</evidence>
<sequence>FGPVYEADDPDQFMQHLESLVALGGGDEPEMCLSAVQLALTHSPPLSEIFVFTDASPKDAYLFDAVKALALEKRSKITFLLTEDQTQRSWRRKRSSKKPLSPNRFSLYSSLSVLSGGMAVFTTNSDIHKVSTIVEDNTSVDKVTLFHVKSDPELMSAHSFRVDSSVKNVILHITGTMTECILTSPSGASVFFPSSTVLKEHSLICSEYIPKPVYTEGAWPSSRVAAIPGFVSCQTLASCSGWSMESASQE</sequence>
<dbReference type="Proteomes" id="UP001444071">
    <property type="component" value="Unassembled WGS sequence"/>
</dbReference>
<dbReference type="EMBL" id="JAHRIM010086092">
    <property type="protein sequence ID" value="MEQ2276313.1"/>
    <property type="molecule type" value="Genomic_DNA"/>
</dbReference>
<keyword evidence="8" id="KW-1185">Reference proteome</keyword>
<keyword evidence="4" id="KW-0325">Glycoprotein</keyword>
<evidence type="ECO:0000259" key="6">
    <source>
        <dbReference type="Pfam" id="PF25106"/>
    </source>
</evidence>
<dbReference type="PANTHER" id="PTHR14905:SF23">
    <property type="entry name" value="VON WILLEBRAND FACTOR A DOMAIN-CONTAINING PROTEIN 7 ISOFORM X1"/>
    <property type="match status" value="1"/>
</dbReference>
<dbReference type="InterPro" id="IPR036465">
    <property type="entry name" value="vWFA_dom_sf"/>
</dbReference>
<evidence type="ECO:0000313" key="7">
    <source>
        <dbReference type="EMBL" id="MEQ2276313.1"/>
    </source>
</evidence>
<evidence type="ECO:0000313" key="8">
    <source>
        <dbReference type="Proteomes" id="UP001444071"/>
    </source>
</evidence>
<organism evidence="7 8">
    <name type="scientific">Xenotaenia resolanae</name>
    <dbReference type="NCBI Taxonomy" id="208358"/>
    <lineage>
        <taxon>Eukaryota</taxon>
        <taxon>Metazoa</taxon>
        <taxon>Chordata</taxon>
        <taxon>Craniata</taxon>
        <taxon>Vertebrata</taxon>
        <taxon>Euteleostomi</taxon>
        <taxon>Actinopterygii</taxon>
        <taxon>Neopterygii</taxon>
        <taxon>Teleostei</taxon>
        <taxon>Neoteleostei</taxon>
        <taxon>Acanthomorphata</taxon>
        <taxon>Ovalentaria</taxon>
        <taxon>Atherinomorphae</taxon>
        <taxon>Cyprinodontiformes</taxon>
        <taxon>Goodeidae</taxon>
        <taxon>Xenotaenia</taxon>
    </lineage>
</organism>
<comment type="subcellular location">
    <subcellularLocation>
        <location evidence="1">Secreted</location>
    </subcellularLocation>
</comment>
<dbReference type="Pfam" id="PF25106">
    <property type="entry name" value="VWA_4"/>
    <property type="match status" value="1"/>
</dbReference>
<dbReference type="InterPro" id="IPR052577">
    <property type="entry name" value="VWA7"/>
</dbReference>
<feature type="domain" description="Hemicentin/VWA7 galactose-binding" evidence="5">
    <location>
        <begin position="142"/>
        <end position="190"/>
    </location>
</feature>
<evidence type="ECO:0000256" key="2">
    <source>
        <dbReference type="ARBA" id="ARBA00022525"/>
    </source>
</evidence>
<gene>
    <name evidence="7" type="ORF">XENORESO_017557</name>
</gene>
<dbReference type="InterPro" id="IPR056475">
    <property type="entry name" value="GBD_Hemicentin/VWA7"/>
</dbReference>
<keyword evidence="2" id="KW-0964">Secreted</keyword>
<dbReference type="SUPFAM" id="SSF53300">
    <property type="entry name" value="vWA-like"/>
    <property type="match status" value="1"/>
</dbReference>
<dbReference type="InterPro" id="IPR056861">
    <property type="entry name" value="HMCN1-like_VWA"/>
</dbReference>
<keyword evidence="3" id="KW-0732">Signal</keyword>
<dbReference type="PANTHER" id="PTHR14905">
    <property type="entry name" value="NG37"/>
    <property type="match status" value="1"/>
</dbReference>
<dbReference type="Pfam" id="PF23560">
    <property type="entry name" value="GBD_Hemicentin"/>
    <property type="match status" value="1"/>
</dbReference>